<dbReference type="Proteomes" id="UP000626109">
    <property type="component" value="Unassembled WGS sequence"/>
</dbReference>
<accession>A0A813JDA1</accession>
<sequence>QKGQSFNNKTVVYFDSHSAMASSSNNSMSVDITLVDISGKEIAEGTWDGHCKAHELFKAAYKSKPGFLCKLLHGSQELSPQSDLASLCQNNNNSNNIDNNNSNNNNDNFCHLTVVWMRGAVHKTQFGVHPAFAAIKSDGSVITWGDAAR</sequence>
<evidence type="ECO:0000313" key="1">
    <source>
        <dbReference type="EMBL" id="CAE8672117.1"/>
    </source>
</evidence>
<proteinExistence type="predicted"/>
<comment type="caution">
    <text evidence="1">The sequence shown here is derived from an EMBL/GenBank/DDBJ whole genome shotgun (WGS) entry which is preliminary data.</text>
</comment>
<evidence type="ECO:0000313" key="2">
    <source>
        <dbReference type="Proteomes" id="UP000626109"/>
    </source>
</evidence>
<dbReference type="EMBL" id="CAJNNW010024375">
    <property type="protein sequence ID" value="CAE8672117.1"/>
    <property type="molecule type" value="Genomic_DNA"/>
</dbReference>
<feature type="non-terminal residue" evidence="1">
    <location>
        <position position="149"/>
    </location>
</feature>
<name>A0A813JDA1_POLGL</name>
<gene>
    <name evidence="1" type="ORF">PGLA2088_LOCUS17895</name>
</gene>
<protein>
    <submittedName>
        <fullName evidence="1">Uncharacterized protein</fullName>
    </submittedName>
</protein>
<dbReference type="AlphaFoldDB" id="A0A813JDA1"/>
<organism evidence="1 2">
    <name type="scientific">Polarella glacialis</name>
    <name type="common">Dinoflagellate</name>
    <dbReference type="NCBI Taxonomy" id="89957"/>
    <lineage>
        <taxon>Eukaryota</taxon>
        <taxon>Sar</taxon>
        <taxon>Alveolata</taxon>
        <taxon>Dinophyceae</taxon>
        <taxon>Suessiales</taxon>
        <taxon>Suessiaceae</taxon>
        <taxon>Polarella</taxon>
    </lineage>
</organism>
<feature type="non-terminal residue" evidence="1">
    <location>
        <position position="1"/>
    </location>
</feature>
<reference evidence="1" key="1">
    <citation type="submission" date="2021-02" db="EMBL/GenBank/DDBJ databases">
        <authorList>
            <person name="Dougan E. K."/>
            <person name="Rhodes N."/>
            <person name="Thang M."/>
            <person name="Chan C."/>
        </authorList>
    </citation>
    <scope>NUCLEOTIDE SEQUENCE</scope>
</reference>